<name>A0AAV2FY50_9ROSI</name>
<dbReference type="EMBL" id="OZ034820">
    <property type="protein sequence ID" value="CAL1403290.1"/>
    <property type="molecule type" value="Genomic_DNA"/>
</dbReference>
<gene>
    <name evidence="1" type="ORF">LTRI10_LOCUS43233</name>
</gene>
<accession>A0AAV2FY50</accession>
<reference evidence="1 2" key="1">
    <citation type="submission" date="2024-04" db="EMBL/GenBank/DDBJ databases">
        <authorList>
            <person name="Fracassetti M."/>
        </authorList>
    </citation>
    <scope>NUCLEOTIDE SEQUENCE [LARGE SCALE GENOMIC DNA]</scope>
</reference>
<keyword evidence="2" id="KW-1185">Reference proteome</keyword>
<organism evidence="1 2">
    <name type="scientific">Linum trigynum</name>
    <dbReference type="NCBI Taxonomy" id="586398"/>
    <lineage>
        <taxon>Eukaryota</taxon>
        <taxon>Viridiplantae</taxon>
        <taxon>Streptophyta</taxon>
        <taxon>Embryophyta</taxon>
        <taxon>Tracheophyta</taxon>
        <taxon>Spermatophyta</taxon>
        <taxon>Magnoliopsida</taxon>
        <taxon>eudicotyledons</taxon>
        <taxon>Gunneridae</taxon>
        <taxon>Pentapetalae</taxon>
        <taxon>rosids</taxon>
        <taxon>fabids</taxon>
        <taxon>Malpighiales</taxon>
        <taxon>Linaceae</taxon>
        <taxon>Linum</taxon>
    </lineage>
</organism>
<evidence type="ECO:0000313" key="2">
    <source>
        <dbReference type="Proteomes" id="UP001497516"/>
    </source>
</evidence>
<dbReference type="Proteomes" id="UP001497516">
    <property type="component" value="Chromosome 7"/>
</dbReference>
<dbReference type="AlphaFoldDB" id="A0AAV2FY50"/>
<protein>
    <submittedName>
        <fullName evidence="1">Uncharacterized protein</fullName>
    </submittedName>
</protein>
<evidence type="ECO:0000313" key="1">
    <source>
        <dbReference type="EMBL" id="CAL1403290.1"/>
    </source>
</evidence>
<proteinExistence type="predicted"/>
<sequence length="92" mass="9957">MDQESGKYPVGESGGVAIAAVEEKEQLLLLSPLASLCFFPSPGDVFAADATDEVKRLLMIFILICPLLGGNVRACFLEDSSISTERIWGFDF</sequence>